<sequence>MSPKIRVTLDAGSGEIKELLTVETVDDGALDSVAPVTDDEDALMAHLASALRAAAEMLEGDSSTPTTPWGCDWPRPVIHVDPAVRSGQPMIRGISCAAIADRVHAGDAPEDVALDYGVTRTEVLLACWWAGLNGRPYIRRRFAAWAKNAHQLIARGEYDQVPDPPARPERT</sequence>
<proteinExistence type="predicted"/>
<comment type="caution">
    <text evidence="1">The sequence shown here is derived from an EMBL/GenBank/DDBJ whole genome shotgun (WGS) entry which is preliminary data.</text>
</comment>
<dbReference type="EMBL" id="WOFH01000014">
    <property type="protein sequence ID" value="MUN41430.1"/>
    <property type="molecule type" value="Genomic_DNA"/>
</dbReference>
<dbReference type="RefSeq" id="WP_156220601.1">
    <property type="nucleotide sequence ID" value="NZ_WOFH01000014.1"/>
</dbReference>
<accession>A0A7K1LAH6</accession>
<dbReference type="AlphaFoldDB" id="A0A7K1LAH6"/>
<evidence type="ECO:0000313" key="1">
    <source>
        <dbReference type="EMBL" id="MUN41430.1"/>
    </source>
</evidence>
<dbReference type="SUPFAM" id="SSF46689">
    <property type="entry name" value="Homeodomain-like"/>
    <property type="match status" value="1"/>
</dbReference>
<reference evidence="1 2" key="1">
    <citation type="submission" date="2019-11" db="EMBL/GenBank/DDBJ databases">
        <authorList>
            <person name="Cao P."/>
        </authorList>
    </citation>
    <scope>NUCLEOTIDE SEQUENCE [LARGE SCALE GENOMIC DNA]</scope>
    <source>
        <strain evidence="1 2">NEAU-AAG5</strain>
    </source>
</reference>
<evidence type="ECO:0000313" key="2">
    <source>
        <dbReference type="Proteomes" id="UP000432015"/>
    </source>
</evidence>
<dbReference type="InterPro" id="IPR009057">
    <property type="entry name" value="Homeodomain-like_sf"/>
</dbReference>
<dbReference type="Proteomes" id="UP000432015">
    <property type="component" value="Unassembled WGS sequence"/>
</dbReference>
<organism evidence="1 2">
    <name type="scientific">Actinomadura litoris</name>
    <dbReference type="NCBI Taxonomy" id="2678616"/>
    <lineage>
        <taxon>Bacteria</taxon>
        <taxon>Bacillati</taxon>
        <taxon>Actinomycetota</taxon>
        <taxon>Actinomycetes</taxon>
        <taxon>Streptosporangiales</taxon>
        <taxon>Thermomonosporaceae</taxon>
        <taxon>Actinomadura</taxon>
    </lineage>
</organism>
<gene>
    <name evidence="1" type="ORF">GNZ18_33285</name>
</gene>
<protein>
    <submittedName>
        <fullName evidence="1">DUF433 domain-containing protein</fullName>
    </submittedName>
</protein>
<name>A0A7K1LAH6_9ACTN</name>
<keyword evidence="2" id="KW-1185">Reference proteome</keyword>
<dbReference type="Pfam" id="PF04255">
    <property type="entry name" value="DUF433"/>
    <property type="match status" value="1"/>
</dbReference>
<dbReference type="InterPro" id="IPR007367">
    <property type="entry name" value="DUF433"/>
</dbReference>